<gene>
    <name evidence="1" type="ORF">KOR42_06560</name>
</gene>
<accession>A0A5C5X2M8</accession>
<comment type="caution">
    <text evidence="1">The sequence shown here is derived from an EMBL/GenBank/DDBJ whole genome shotgun (WGS) entry which is preliminary data.</text>
</comment>
<sequence>MSWNERRQQIFANQKKLGVIPEDTKLTAWPEGQEEYNGAKLAKWDTLTADEKKLFARQAEVFAAYVASNDHEIGRVIDKVEDSRVTFRRSP</sequence>
<dbReference type="AlphaFoldDB" id="A0A5C5X2M8"/>
<proteinExistence type="predicted"/>
<protein>
    <submittedName>
        <fullName evidence="1">Uncharacterized protein</fullName>
    </submittedName>
</protein>
<name>A0A5C5X2M8_9PLAN</name>
<keyword evidence="2" id="KW-1185">Reference proteome</keyword>
<dbReference type="EMBL" id="SIHI01000001">
    <property type="protein sequence ID" value="TWT57297.1"/>
    <property type="molecule type" value="Genomic_DNA"/>
</dbReference>
<organism evidence="1 2">
    <name type="scientific">Thalassoglobus neptunius</name>
    <dbReference type="NCBI Taxonomy" id="1938619"/>
    <lineage>
        <taxon>Bacteria</taxon>
        <taxon>Pseudomonadati</taxon>
        <taxon>Planctomycetota</taxon>
        <taxon>Planctomycetia</taxon>
        <taxon>Planctomycetales</taxon>
        <taxon>Planctomycetaceae</taxon>
        <taxon>Thalassoglobus</taxon>
    </lineage>
</organism>
<dbReference type="Proteomes" id="UP000317243">
    <property type="component" value="Unassembled WGS sequence"/>
</dbReference>
<evidence type="ECO:0000313" key="1">
    <source>
        <dbReference type="EMBL" id="TWT57297.1"/>
    </source>
</evidence>
<dbReference type="InterPro" id="IPR017850">
    <property type="entry name" value="Alkaline_phosphatase_core_sf"/>
</dbReference>
<reference evidence="1 2" key="1">
    <citation type="submission" date="2019-02" db="EMBL/GenBank/DDBJ databases">
        <title>Deep-cultivation of Planctomycetes and their phenomic and genomic characterization uncovers novel biology.</title>
        <authorList>
            <person name="Wiegand S."/>
            <person name="Jogler M."/>
            <person name="Boedeker C."/>
            <person name="Pinto D."/>
            <person name="Vollmers J."/>
            <person name="Rivas-Marin E."/>
            <person name="Kohn T."/>
            <person name="Peeters S.H."/>
            <person name="Heuer A."/>
            <person name="Rast P."/>
            <person name="Oberbeckmann S."/>
            <person name="Bunk B."/>
            <person name="Jeske O."/>
            <person name="Meyerdierks A."/>
            <person name="Storesund J.E."/>
            <person name="Kallscheuer N."/>
            <person name="Luecker S."/>
            <person name="Lage O.M."/>
            <person name="Pohl T."/>
            <person name="Merkel B.J."/>
            <person name="Hornburger P."/>
            <person name="Mueller R.-W."/>
            <person name="Bruemmer F."/>
            <person name="Labrenz M."/>
            <person name="Spormann A.M."/>
            <person name="Op Den Camp H."/>
            <person name="Overmann J."/>
            <person name="Amann R."/>
            <person name="Jetten M.S.M."/>
            <person name="Mascher T."/>
            <person name="Medema M.H."/>
            <person name="Devos D.P."/>
            <person name="Kaster A.-K."/>
            <person name="Ovreas L."/>
            <person name="Rohde M."/>
            <person name="Galperin M.Y."/>
            <person name="Jogler C."/>
        </authorList>
    </citation>
    <scope>NUCLEOTIDE SEQUENCE [LARGE SCALE GENOMIC DNA]</scope>
    <source>
        <strain evidence="1 2">KOR42</strain>
    </source>
</reference>
<dbReference type="Gene3D" id="3.40.720.10">
    <property type="entry name" value="Alkaline Phosphatase, subunit A"/>
    <property type="match status" value="1"/>
</dbReference>
<dbReference type="SUPFAM" id="SSF53649">
    <property type="entry name" value="Alkaline phosphatase-like"/>
    <property type="match status" value="1"/>
</dbReference>
<evidence type="ECO:0000313" key="2">
    <source>
        <dbReference type="Proteomes" id="UP000317243"/>
    </source>
</evidence>